<evidence type="ECO:0000256" key="1">
    <source>
        <dbReference type="ARBA" id="ARBA00006295"/>
    </source>
</evidence>
<dbReference type="GO" id="GO:0045881">
    <property type="term" value="P:positive regulation of sporulation resulting in formation of a cellular spore"/>
    <property type="evidence" value="ECO:0007669"/>
    <property type="project" value="TreeGrafter"/>
</dbReference>
<comment type="similarity">
    <text evidence="1">Belongs to the ParB family.</text>
</comment>
<keyword evidence="2" id="KW-0159">Chromosome partition</keyword>
<feature type="region of interest" description="Disordered" evidence="4">
    <location>
        <begin position="1"/>
        <end position="23"/>
    </location>
</feature>
<evidence type="ECO:0000256" key="2">
    <source>
        <dbReference type="ARBA" id="ARBA00022829"/>
    </source>
</evidence>
<dbReference type="Gene3D" id="3.90.1530.30">
    <property type="match status" value="1"/>
</dbReference>
<dbReference type="GO" id="GO:0005694">
    <property type="term" value="C:chromosome"/>
    <property type="evidence" value="ECO:0007669"/>
    <property type="project" value="TreeGrafter"/>
</dbReference>
<dbReference type="EMBL" id="CAFBOS010000279">
    <property type="protein sequence ID" value="CAB5024481.1"/>
    <property type="molecule type" value="Genomic_DNA"/>
</dbReference>
<evidence type="ECO:0000256" key="4">
    <source>
        <dbReference type="SAM" id="MobiDB-lite"/>
    </source>
</evidence>
<dbReference type="SUPFAM" id="SSF110849">
    <property type="entry name" value="ParB/Sulfiredoxin"/>
    <property type="match status" value="1"/>
</dbReference>
<dbReference type="GO" id="GO:0003677">
    <property type="term" value="F:DNA binding"/>
    <property type="evidence" value="ECO:0007669"/>
    <property type="project" value="UniProtKB-KW"/>
</dbReference>
<dbReference type="Gene3D" id="1.10.10.2830">
    <property type="match status" value="1"/>
</dbReference>
<evidence type="ECO:0000313" key="7">
    <source>
        <dbReference type="EMBL" id="CAB4830965.1"/>
    </source>
</evidence>
<accession>A0A6J7ADQ1</accession>
<dbReference type="InterPro" id="IPR041468">
    <property type="entry name" value="HTH_ParB/Spo0J"/>
</dbReference>
<dbReference type="EMBL" id="CAFABA010000055">
    <property type="protein sequence ID" value="CAB4830965.1"/>
    <property type="molecule type" value="Genomic_DNA"/>
</dbReference>
<protein>
    <submittedName>
        <fullName evidence="7">Unannotated protein</fullName>
    </submittedName>
</protein>
<dbReference type="EMBL" id="CAEZYR010000013">
    <property type="protein sequence ID" value="CAB4732423.1"/>
    <property type="molecule type" value="Genomic_DNA"/>
</dbReference>
<dbReference type="SMART" id="SM00470">
    <property type="entry name" value="ParB"/>
    <property type="match status" value="1"/>
</dbReference>
<dbReference type="FunFam" id="3.90.1530.30:FF:000001">
    <property type="entry name" value="Chromosome partitioning protein ParB"/>
    <property type="match status" value="1"/>
</dbReference>
<dbReference type="Pfam" id="PF02195">
    <property type="entry name" value="ParB_N"/>
    <property type="match status" value="1"/>
</dbReference>
<gene>
    <name evidence="6" type="ORF">UFOPK2754_00573</name>
    <name evidence="7" type="ORF">UFOPK3139_01461</name>
    <name evidence="8" type="ORF">UFOPK3543_01476</name>
    <name evidence="9" type="ORF">UFOPK3967_02963</name>
</gene>
<dbReference type="SUPFAM" id="SSF109709">
    <property type="entry name" value="KorB DNA-binding domain-like"/>
    <property type="match status" value="1"/>
</dbReference>
<dbReference type="CDD" id="cd16393">
    <property type="entry name" value="SPO0J_N"/>
    <property type="match status" value="1"/>
</dbReference>
<keyword evidence="3" id="KW-0238">DNA-binding</keyword>
<evidence type="ECO:0000256" key="3">
    <source>
        <dbReference type="ARBA" id="ARBA00023125"/>
    </source>
</evidence>
<dbReference type="GO" id="GO:0007059">
    <property type="term" value="P:chromosome segregation"/>
    <property type="evidence" value="ECO:0007669"/>
    <property type="project" value="UniProtKB-KW"/>
</dbReference>
<name>A0A6J7ADQ1_9ZZZZ</name>
<dbReference type="InterPro" id="IPR057240">
    <property type="entry name" value="ParB_dimer_C"/>
</dbReference>
<evidence type="ECO:0000313" key="8">
    <source>
        <dbReference type="EMBL" id="CAB4910631.1"/>
    </source>
</evidence>
<reference evidence="7" key="1">
    <citation type="submission" date="2020-05" db="EMBL/GenBank/DDBJ databases">
        <authorList>
            <person name="Chiriac C."/>
            <person name="Salcher M."/>
            <person name="Ghai R."/>
            <person name="Kavagutti S V."/>
        </authorList>
    </citation>
    <scope>NUCLEOTIDE SEQUENCE</scope>
</reference>
<dbReference type="InterPro" id="IPR004437">
    <property type="entry name" value="ParB/RepB/Spo0J"/>
</dbReference>
<sequence>MQKRSGLGKGLGALIPTESTEGGGPAFLDLPTSSIIANRLQPREHFDEDTLASLTASVRELGVLQPVLVRRVDGDHFELIAGERRWRAAKRAGLTTIPALIREVDDRHSLEQALVENLHRQDLNALEEAAAYNQLMDDFKLTQEEVAQRVGKSRSAVANTLRLFHLPPSVQRMIADGRLSAGHARALLATPDRAMQEQLAEQTVRDGWTVREVEAAVRAQISVPPVMDDDVVEGESAEDPPVLRAAALREPALLELEELLSARLDTRVNVSIGSKRGKVVVEFADLDDLERIYRIITPPGAVAGE</sequence>
<dbReference type="NCBIfam" id="TIGR00180">
    <property type="entry name" value="parB_part"/>
    <property type="match status" value="1"/>
</dbReference>
<organism evidence="7">
    <name type="scientific">freshwater metagenome</name>
    <dbReference type="NCBI Taxonomy" id="449393"/>
    <lineage>
        <taxon>unclassified sequences</taxon>
        <taxon>metagenomes</taxon>
        <taxon>ecological metagenomes</taxon>
    </lineage>
</organism>
<dbReference type="AlphaFoldDB" id="A0A6J7ADQ1"/>
<dbReference type="PANTHER" id="PTHR33375">
    <property type="entry name" value="CHROMOSOME-PARTITIONING PROTEIN PARB-RELATED"/>
    <property type="match status" value="1"/>
</dbReference>
<dbReference type="EMBL" id="CAFBMH010000050">
    <property type="protein sequence ID" value="CAB4910631.1"/>
    <property type="molecule type" value="Genomic_DNA"/>
</dbReference>
<dbReference type="FunFam" id="1.10.10.2830:FF:000001">
    <property type="entry name" value="Chromosome partitioning protein ParB"/>
    <property type="match status" value="1"/>
</dbReference>
<evidence type="ECO:0000313" key="6">
    <source>
        <dbReference type="EMBL" id="CAB4732423.1"/>
    </source>
</evidence>
<evidence type="ECO:0000313" key="9">
    <source>
        <dbReference type="EMBL" id="CAB5024481.1"/>
    </source>
</evidence>
<dbReference type="Pfam" id="PF17762">
    <property type="entry name" value="HTH_ParB"/>
    <property type="match status" value="1"/>
</dbReference>
<dbReference type="InterPro" id="IPR050336">
    <property type="entry name" value="Chromosome_partition/occlusion"/>
</dbReference>
<dbReference type="Pfam" id="PF23552">
    <property type="entry name" value="ParB_C"/>
    <property type="match status" value="1"/>
</dbReference>
<dbReference type="PANTHER" id="PTHR33375:SF1">
    <property type="entry name" value="CHROMOSOME-PARTITIONING PROTEIN PARB-RELATED"/>
    <property type="match status" value="1"/>
</dbReference>
<evidence type="ECO:0000259" key="5">
    <source>
        <dbReference type="SMART" id="SM00470"/>
    </source>
</evidence>
<dbReference type="InterPro" id="IPR036086">
    <property type="entry name" value="ParB/Sulfiredoxin_sf"/>
</dbReference>
<proteinExistence type="inferred from homology"/>
<feature type="domain" description="ParB-like N-terminal" evidence="5">
    <location>
        <begin position="28"/>
        <end position="118"/>
    </location>
</feature>
<dbReference type="InterPro" id="IPR003115">
    <property type="entry name" value="ParB_N"/>
</dbReference>